<keyword evidence="1" id="KW-0378">Hydrolase</keyword>
<dbReference type="Pfam" id="PF23023">
    <property type="entry name" value="Anti-Pycsar_Apyc1"/>
    <property type="match status" value="1"/>
</dbReference>
<accession>A0AAF0DVS7</accession>
<evidence type="ECO:0000313" key="1">
    <source>
        <dbReference type="EMBL" id="WFC96383.1"/>
    </source>
</evidence>
<dbReference type="GO" id="GO:0005634">
    <property type="term" value="C:nucleus"/>
    <property type="evidence" value="ECO:0007669"/>
    <property type="project" value="TreeGrafter"/>
</dbReference>
<dbReference type="PANTHER" id="PTHR46018:SF2">
    <property type="entry name" value="ZINC PHOSPHODIESTERASE ELAC PROTEIN 1"/>
    <property type="match status" value="1"/>
</dbReference>
<evidence type="ECO:0000313" key="2">
    <source>
        <dbReference type="Proteomes" id="UP001216638"/>
    </source>
</evidence>
<dbReference type="InterPro" id="IPR036866">
    <property type="entry name" value="RibonucZ/Hydroxyglut_hydro"/>
</dbReference>
<proteinExistence type="predicted"/>
<protein>
    <submittedName>
        <fullName evidence="1">Ribonuclease Z</fullName>
        <ecNumber evidence="1">3.1.26.11</ecNumber>
    </submittedName>
</protein>
<dbReference type="Proteomes" id="UP001216638">
    <property type="component" value="Chromosome 3"/>
</dbReference>
<dbReference type="GO" id="GO:0042781">
    <property type="term" value="F:3'-tRNA processing endoribonuclease activity"/>
    <property type="evidence" value="ECO:0007669"/>
    <property type="project" value="UniProtKB-EC"/>
</dbReference>
<dbReference type="EC" id="3.1.26.11" evidence="1"/>
<dbReference type="PANTHER" id="PTHR46018">
    <property type="entry name" value="ZINC PHOSPHODIESTERASE ELAC PROTEIN 1"/>
    <property type="match status" value="1"/>
</dbReference>
<dbReference type="Gene3D" id="3.60.15.10">
    <property type="entry name" value="Ribonuclease Z/Hydroxyacylglutathione hydrolase-like"/>
    <property type="match status" value="1"/>
</dbReference>
<reference evidence="1" key="1">
    <citation type="submission" date="2023-03" db="EMBL/GenBank/DDBJ databases">
        <title>Mating type loci evolution in Malassezia.</title>
        <authorList>
            <person name="Coelho M.A."/>
        </authorList>
    </citation>
    <scope>NUCLEOTIDE SEQUENCE</scope>
    <source>
        <strain evidence="1">CBS 14135</strain>
    </source>
</reference>
<name>A0AAF0DVS7_9BASI</name>
<dbReference type="SUPFAM" id="SSF56281">
    <property type="entry name" value="Metallo-hydrolase/oxidoreductase"/>
    <property type="match status" value="1"/>
</dbReference>
<gene>
    <name evidence="1" type="ORF">MBRA1_003040</name>
</gene>
<sequence>MAPPSMQVCFLGTSTTPVPTRNYSSLLVKIDRDAVMVDCGEGTQRQLFTPSVHADTKLTHIHTILITHLHPDHLLGLVPMMFTMMGLSAPAPRHGGPRLEIYGPLGLRAHLRTTLATCYASLSSNYVVHELLWPDQPAYPHELPPDAPPVFRYVEGDPTLPPGVRGQERILPLMPPHANELPGRNIRMDPMTCTWPDVATLAHAGNVHLSAAPITHRCPTIGYVFQEPPSASQSISPRDLAQLDSNTEALFHEQGIRNPRVLLKALLRDRTPLHLPDGTTLHPPALDRPGRKLCILGDTSDASADLVAFDDIGQATEPLRGMLHLARDVDLLVHECTYASMRPEDVALARTVSDAHAHLLTTHLLDVDEAETRAVSRGHSTPQIVGTFAGRIGAHSVALNHFSARIPAPYTATHAPLTSEAQLAQNEHYEESVQRFHVMREIERQVTRFWHEIMQRTLGKTPGESRAMAAYDGLVLDVAPRPAATS</sequence>
<keyword evidence="2" id="KW-1185">Reference proteome</keyword>
<organism evidence="1 2">
    <name type="scientific">Malassezia brasiliensis</name>
    <dbReference type="NCBI Taxonomy" id="1821822"/>
    <lineage>
        <taxon>Eukaryota</taxon>
        <taxon>Fungi</taxon>
        <taxon>Dikarya</taxon>
        <taxon>Basidiomycota</taxon>
        <taxon>Ustilaginomycotina</taxon>
        <taxon>Malasseziomycetes</taxon>
        <taxon>Malasseziales</taxon>
        <taxon>Malasseziaceae</taxon>
        <taxon>Malassezia</taxon>
    </lineage>
</organism>
<dbReference type="EMBL" id="CP119953">
    <property type="protein sequence ID" value="WFC96383.1"/>
    <property type="molecule type" value="Genomic_DNA"/>
</dbReference>
<dbReference type="AlphaFoldDB" id="A0AAF0DVS7"/>